<dbReference type="InterPro" id="IPR001932">
    <property type="entry name" value="PPM-type_phosphatase-like_dom"/>
</dbReference>
<dbReference type="PANTHER" id="PTHR43156">
    <property type="entry name" value="STAGE II SPORULATION PROTEIN E-RELATED"/>
    <property type="match status" value="1"/>
</dbReference>
<dbReference type="InterPro" id="IPR036457">
    <property type="entry name" value="PPM-type-like_dom_sf"/>
</dbReference>
<dbReference type="EMBL" id="JARACI010000790">
    <property type="protein sequence ID" value="MDD9206136.1"/>
    <property type="molecule type" value="Genomic_DNA"/>
</dbReference>
<dbReference type="PANTHER" id="PTHR43156:SF2">
    <property type="entry name" value="STAGE II SPORULATION PROTEIN E"/>
    <property type="match status" value="1"/>
</dbReference>
<name>A0ABT5TVP8_9MICO</name>
<dbReference type="SMART" id="SM00331">
    <property type="entry name" value="PP2C_SIG"/>
    <property type="match status" value="1"/>
</dbReference>
<dbReference type="SUPFAM" id="SSF55781">
    <property type="entry name" value="GAF domain-like"/>
    <property type="match status" value="1"/>
</dbReference>
<feature type="domain" description="PPM-type phosphatase" evidence="2">
    <location>
        <begin position="113"/>
        <end position="320"/>
    </location>
</feature>
<evidence type="ECO:0000313" key="4">
    <source>
        <dbReference type="Proteomes" id="UP001165561"/>
    </source>
</evidence>
<keyword evidence="4" id="KW-1185">Reference proteome</keyword>
<dbReference type="Gene3D" id="3.60.40.10">
    <property type="entry name" value="PPM-type phosphatase domain"/>
    <property type="match status" value="1"/>
</dbReference>
<dbReference type="InterPro" id="IPR052016">
    <property type="entry name" value="Bact_Sigma-Reg"/>
</dbReference>
<gene>
    <name evidence="3" type="ORF">PU560_06595</name>
</gene>
<evidence type="ECO:0000256" key="1">
    <source>
        <dbReference type="ARBA" id="ARBA00022801"/>
    </source>
</evidence>
<protein>
    <submittedName>
        <fullName evidence="3">SpoIIE family protein phosphatase</fullName>
    </submittedName>
</protein>
<reference evidence="3" key="1">
    <citation type="submission" date="2023-02" db="EMBL/GenBank/DDBJ databases">
        <title>Georgenia sp.10Sc9-8, isolated from a soil sample collected from the Taklamakan desert.</title>
        <authorList>
            <person name="Liu S."/>
        </authorList>
    </citation>
    <scope>NUCLEOTIDE SEQUENCE</scope>
    <source>
        <strain evidence="3">10Sc9-8</strain>
    </source>
</reference>
<dbReference type="Gene3D" id="3.30.450.270">
    <property type="match status" value="1"/>
</dbReference>
<feature type="non-terminal residue" evidence="3">
    <location>
        <position position="1"/>
    </location>
</feature>
<comment type="caution">
    <text evidence="3">The sequence shown here is derived from an EMBL/GenBank/DDBJ whole genome shotgun (WGS) entry which is preliminary data.</text>
</comment>
<organism evidence="3 4">
    <name type="scientific">Georgenia halotolerans</name>
    <dbReference type="NCBI Taxonomy" id="3028317"/>
    <lineage>
        <taxon>Bacteria</taxon>
        <taxon>Bacillati</taxon>
        <taxon>Actinomycetota</taxon>
        <taxon>Actinomycetes</taxon>
        <taxon>Micrococcales</taxon>
        <taxon>Bogoriellaceae</taxon>
        <taxon>Georgenia</taxon>
    </lineage>
</organism>
<keyword evidence="1" id="KW-0378">Hydrolase</keyword>
<dbReference type="Gene3D" id="3.30.450.40">
    <property type="match status" value="1"/>
</dbReference>
<dbReference type="InterPro" id="IPR043150">
    <property type="entry name" value="Phytochrome_PHY_sf"/>
</dbReference>
<dbReference type="Proteomes" id="UP001165561">
    <property type="component" value="Unassembled WGS sequence"/>
</dbReference>
<dbReference type="Pfam" id="PF07228">
    <property type="entry name" value="SpoIIE"/>
    <property type="match status" value="1"/>
</dbReference>
<proteinExistence type="predicted"/>
<evidence type="ECO:0000313" key="3">
    <source>
        <dbReference type="EMBL" id="MDD9206136.1"/>
    </source>
</evidence>
<dbReference type="InterPro" id="IPR029016">
    <property type="entry name" value="GAF-like_dom_sf"/>
</dbReference>
<accession>A0ABT5TVP8</accession>
<evidence type="ECO:0000259" key="2">
    <source>
        <dbReference type="SMART" id="SM00331"/>
    </source>
</evidence>
<dbReference type="InterPro" id="IPR013515">
    <property type="entry name" value="Phytochrome_cen-reg"/>
</dbReference>
<dbReference type="Pfam" id="PF00360">
    <property type="entry name" value="PHY"/>
    <property type="match status" value="1"/>
</dbReference>
<dbReference type="SUPFAM" id="SSF81606">
    <property type="entry name" value="PP2C-like"/>
    <property type="match status" value="1"/>
</dbReference>
<sequence length="335" mass="36077">DVAGILAVTMSDRDAVAWLRREAVHDVDWGGDPYNKAIARREGDTVRLSPRKSFERWRETVRGSSLPWTEEQAETARILRGHMVASGYLRSRRDARAAETLQRSALPDRLPDVAGWTVQASYSPSGGGRVGGDWYDAFMLPDGRLAVTVGDVAGHGMPAASTMGQLRNALRALLLREAAPAAAVADLDVFLRVTMPDQMATLLVGLLDPVTGELEYVRAGHFPPLVLHPRTGPTWPEDVRTLPLGYLSGRPGSGRLTVPPGGGVLLFTDGLVERRGTSLREGLERLETACARQDLDLASVVDAVRDPASADDATTVLLRRAAPGDAAPEPLEVAR</sequence>